<dbReference type="AlphaFoldDB" id="A0A2S7Z7V7"/>
<comment type="caution">
    <text evidence="1">The sequence shown here is derived from an EMBL/GenBank/DDBJ whole genome shotgun (WGS) entry which is preliminary data.</text>
</comment>
<evidence type="ECO:0000313" key="1">
    <source>
        <dbReference type="EMBL" id="PQL19333.1"/>
    </source>
</evidence>
<sequence>MKSLDELYLTCRDEISKKYILEAIKCYKGGAFRSCIVATWIALVYDFIGKLHELSMDDENAKALFNKIENYRINNNINGTLEFERKLLDTMKDDYSLLSPVEYNDLKRLNEDRNLCAHPSLIDEITPFQATPEIARYHLRNVIEYVLSKPPVQGKAALERVKRMLDSIYYPKDEAGIEVFLNDSPLGRAKDNLKIQFVNILVSNIVSENVETEIKKRCIKTLSVFINMNYQLIKSKLFKKMARIPTDIKVKQMYFHCVILLKVPELLEHASESDIIRMKQYVQSDAPIHSLKHFYRQEVFKVATEERIESLDNEDLVKFLECEPIAKFLEKLIQIFSASNSFSSAAYRFSSYILPLSIHFNKEQISQIILAIIDNYQINNSFAMDEYYLEFCEKINPEAVDLGVWKVFIEKNILPRSAYEAIVSKIPELENKND</sequence>
<dbReference type="Proteomes" id="UP000237916">
    <property type="component" value="Unassembled WGS sequence"/>
</dbReference>
<dbReference type="RefSeq" id="WP_054673702.1">
    <property type="nucleotide sequence ID" value="NZ_PPDB01000007.1"/>
</dbReference>
<evidence type="ECO:0000313" key="2">
    <source>
        <dbReference type="Proteomes" id="UP000237916"/>
    </source>
</evidence>
<dbReference type="OrthoDB" id="983160at2"/>
<protein>
    <submittedName>
        <fullName evidence="1">Uncharacterized protein</fullName>
    </submittedName>
</protein>
<keyword evidence="2" id="KW-1185">Reference proteome</keyword>
<organism evidence="1 2">
    <name type="scientific">Veillonella denticariosi JCM 15641</name>
    <dbReference type="NCBI Taxonomy" id="1298594"/>
    <lineage>
        <taxon>Bacteria</taxon>
        <taxon>Bacillati</taxon>
        <taxon>Bacillota</taxon>
        <taxon>Negativicutes</taxon>
        <taxon>Veillonellales</taxon>
        <taxon>Veillonellaceae</taxon>
        <taxon>Veillonella</taxon>
    </lineage>
</organism>
<dbReference type="EMBL" id="PPDB01000007">
    <property type="protein sequence ID" value="PQL19333.1"/>
    <property type="molecule type" value="Genomic_DNA"/>
</dbReference>
<proteinExistence type="predicted"/>
<gene>
    <name evidence="1" type="ORF">VEHSUH05_08185</name>
</gene>
<accession>A0A2S7Z7V7</accession>
<dbReference type="STRING" id="1298594.GCA_001312465_00787"/>
<reference evidence="1 2" key="1">
    <citation type="submission" date="2018-01" db="EMBL/GenBank/DDBJ databases">
        <title>Draft genome sequences of clinical isolates and type strains of oral Veillonella including Veillonella infantum sp., nov.</title>
        <authorList>
            <person name="Mashima I."/>
            <person name="Liao Y.-C."/>
            <person name="Sabharwal A."/>
            <person name="Haase E.M."/>
            <person name="Nakazawa F."/>
            <person name="Scannapieco F.A."/>
        </authorList>
    </citation>
    <scope>NUCLEOTIDE SEQUENCE [LARGE SCALE GENOMIC DNA]</scope>
    <source>
        <strain evidence="1 2">JCM 15641</strain>
    </source>
</reference>
<name>A0A2S7Z7V7_9FIRM</name>